<dbReference type="InterPro" id="IPR000644">
    <property type="entry name" value="CBS_dom"/>
</dbReference>
<dbReference type="InterPro" id="IPR044751">
    <property type="entry name" value="Ion_transp-like_CBS"/>
</dbReference>
<evidence type="ECO:0000256" key="2">
    <source>
        <dbReference type="ARBA" id="ARBA00010484"/>
    </source>
</evidence>
<dbReference type="CDD" id="cd04590">
    <property type="entry name" value="CBS_pair_CorC_HlyC_assoc"/>
    <property type="match status" value="1"/>
</dbReference>
<evidence type="ECO:0000256" key="5">
    <source>
        <dbReference type="ARBA" id="ARBA00022989"/>
    </source>
</evidence>
<dbReference type="InterPro" id="IPR046342">
    <property type="entry name" value="CBS_dom_sf"/>
</dbReference>
<evidence type="ECO:0000313" key="14">
    <source>
        <dbReference type="RefSeq" id="XP_006814874.1"/>
    </source>
</evidence>
<dbReference type="PROSITE" id="PS51846">
    <property type="entry name" value="CNNM"/>
    <property type="match status" value="1"/>
</dbReference>
<dbReference type="PROSITE" id="PS51371">
    <property type="entry name" value="CBS"/>
    <property type="match status" value="2"/>
</dbReference>
<evidence type="ECO:0000256" key="6">
    <source>
        <dbReference type="ARBA" id="ARBA00023136"/>
    </source>
</evidence>
<evidence type="ECO:0000313" key="13">
    <source>
        <dbReference type="Proteomes" id="UP000694865"/>
    </source>
</evidence>
<evidence type="ECO:0000256" key="8">
    <source>
        <dbReference type="PROSITE-ProRule" id="PRU01193"/>
    </source>
</evidence>
<evidence type="ECO:0000256" key="7">
    <source>
        <dbReference type="PROSITE-ProRule" id="PRU00703"/>
    </source>
</evidence>
<feature type="region of interest" description="Disordered" evidence="9">
    <location>
        <begin position="430"/>
        <end position="450"/>
    </location>
</feature>
<evidence type="ECO:0000256" key="10">
    <source>
        <dbReference type="SAM" id="Phobius"/>
    </source>
</evidence>
<reference evidence="14" key="1">
    <citation type="submission" date="2025-08" db="UniProtKB">
        <authorList>
            <consortium name="RefSeq"/>
        </authorList>
    </citation>
    <scope>IDENTIFICATION</scope>
    <source>
        <tissue evidence="14">Testes</tissue>
    </source>
</reference>
<keyword evidence="5 8" id="KW-1133">Transmembrane helix</keyword>
<dbReference type="PANTHER" id="PTHR12064:SF97">
    <property type="entry name" value="METAL TRANSPORTER CNNM-5"/>
    <property type="match status" value="1"/>
</dbReference>
<dbReference type="Proteomes" id="UP000694865">
    <property type="component" value="Unplaced"/>
</dbReference>
<protein>
    <submittedName>
        <fullName evidence="14">DUF21 domain-containing protein At4g14240-like</fullName>
    </submittedName>
</protein>
<sequence length="450" mass="49938">MFANCTYANDEKTAVICNGTRFIEPEAPLTYLDKEFWMYLGIYVGLVLFAGLMSGLTMGLLSLDVMSLKVLKEGGKPKEKKYAARILPIVKRHHLLLVTLLLANAAAVESMPLFLDRISDPITAICVSVTAVLLFGEVFPQALCTRFGLAIGATLVPLVYFLMALLFIISWPLAKLLDCLLGKDHGTFFRRAELGALVDLHTEKTSDNEEPLTMDEVLIIKGALDMRNKTVKNSFTPMESVFMVDINDKMDDQLMNQLLSRGHSRVPVYEGHPNNLIGVLLVKTLIKIDPDDAIPIKEIFINHSRKLPVVSENKPLYDLLDLFQTGKSHMAAVRKEVTVIEEHDGNAINTTDQGLQEIIGIITLEDIIEEILQEEIVDETDVYVDVHKRIGVAKAKLARSLSADPTKIQRLQIPPPHLLINAEVIDSTSSVNDDTRPLLNTESSTDAPIC</sequence>
<comment type="subcellular location">
    <subcellularLocation>
        <location evidence="1">Membrane</location>
        <topology evidence="1">Multi-pass membrane protein</topology>
    </subcellularLocation>
</comment>
<keyword evidence="6 8" id="KW-0472">Membrane</keyword>
<feature type="transmembrane region" description="Helical" evidence="10">
    <location>
        <begin position="121"/>
        <end position="140"/>
    </location>
</feature>
<organism evidence="13 14">
    <name type="scientific">Saccoglossus kowalevskii</name>
    <name type="common">Acorn worm</name>
    <dbReference type="NCBI Taxonomy" id="10224"/>
    <lineage>
        <taxon>Eukaryota</taxon>
        <taxon>Metazoa</taxon>
        <taxon>Hemichordata</taxon>
        <taxon>Enteropneusta</taxon>
        <taxon>Harrimaniidae</taxon>
        <taxon>Saccoglossus</taxon>
    </lineage>
</organism>
<dbReference type="SUPFAM" id="SSF54631">
    <property type="entry name" value="CBS-domain pair"/>
    <property type="match status" value="1"/>
</dbReference>
<dbReference type="RefSeq" id="XP_006814874.1">
    <property type="nucleotide sequence ID" value="XM_006814811.1"/>
</dbReference>
<keyword evidence="4" id="KW-0677">Repeat</keyword>
<dbReference type="InterPro" id="IPR045095">
    <property type="entry name" value="ACDP"/>
</dbReference>
<dbReference type="GeneID" id="100379052"/>
<feature type="domain" description="CNNM transmembrane" evidence="12">
    <location>
        <begin position="32"/>
        <end position="216"/>
    </location>
</feature>
<dbReference type="InterPro" id="IPR002550">
    <property type="entry name" value="CNNM"/>
</dbReference>
<keyword evidence="13" id="KW-1185">Reference proteome</keyword>
<evidence type="ECO:0000256" key="1">
    <source>
        <dbReference type="ARBA" id="ARBA00004141"/>
    </source>
</evidence>
<gene>
    <name evidence="14" type="primary">LOC100379052</name>
</gene>
<dbReference type="Pfam" id="PF01595">
    <property type="entry name" value="CNNM"/>
    <property type="match status" value="1"/>
</dbReference>
<feature type="transmembrane region" description="Helical" evidence="10">
    <location>
        <begin position="36"/>
        <end position="63"/>
    </location>
</feature>
<dbReference type="PANTHER" id="PTHR12064">
    <property type="entry name" value="METAL TRANSPORTER CNNM"/>
    <property type="match status" value="1"/>
</dbReference>
<keyword evidence="3 8" id="KW-0812">Transmembrane</keyword>
<feature type="domain" description="CBS" evidence="11">
    <location>
        <begin position="303"/>
        <end position="379"/>
    </location>
</feature>
<evidence type="ECO:0000256" key="9">
    <source>
        <dbReference type="SAM" id="MobiDB-lite"/>
    </source>
</evidence>
<evidence type="ECO:0000259" key="12">
    <source>
        <dbReference type="PROSITE" id="PS51846"/>
    </source>
</evidence>
<evidence type="ECO:0000259" key="11">
    <source>
        <dbReference type="PROSITE" id="PS51371"/>
    </source>
</evidence>
<comment type="similarity">
    <text evidence="2">Belongs to the ACDP family.</text>
</comment>
<keyword evidence="7" id="KW-0129">CBS domain</keyword>
<evidence type="ECO:0000256" key="3">
    <source>
        <dbReference type="ARBA" id="ARBA00022692"/>
    </source>
</evidence>
<feature type="transmembrane region" description="Helical" evidence="10">
    <location>
        <begin position="147"/>
        <end position="171"/>
    </location>
</feature>
<proteinExistence type="inferred from homology"/>
<name>A0ABM0M4D3_SACKO</name>
<evidence type="ECO:0000256" key="4">
    <source>
        <dbReference type="ARBA" id="ARBA00022737"/>
    </source>
</evidence>
<accession>A0ABM0M4D3</accession>
<dbReference type="Gene3D" id="3.10.580.10">
    <property type="entry name" value="CBS-domain"/>
    <property type="match status" value="1"/>
</dbReference>
<feature type="domain" description="CBS" evidence="11">
    <location>
        <begin position="235"/>
        <end position="296"/>
    </location>
</feature>